<comment type="caution">
    <text evidence="1">The sequence shown here is derived from an EMBL/GenBank/DDBJ whole genome shotgun (WGS) entry which is preliminary data.</text>
</comment>
<proteinExistence type="predicted"/>
<sequence>MKLGMIARNGRALVVAGAMVAGVTVLPAVEAHASTSALCSTVVWRAIGASSGSWRDPATNNFTYSAALEGTYDHTDHTLFCGLLRTRGTVQHNTGSGAVAHVAITVDGIGHSDPDKAVPAGSTTVVLTTKSYAGSCAKGYLVITSAGGAKDVTVAGPHGESLCG</sequence>
<dbReference type="Proteomes" id="UP001500751">
    <property type="component" value="Unassembled WGS sequence"/>
</dbReference>
<keyword evidence="2" id="KW-1185">Reference proteome</keyword>
<gene>
    <name evidence="1" type="ORF">GCM10009839_41580</name>
</gene>
<evidence type="ECO:0008006" key="3">
    <source>
        <dbReference type="Google" id="ProtNLM"/>
    </source>
</evidence>
<evidence type="ECO:0000313" key="2">
    <source>
        <dbReference type="Proteomes" id="UP001500751"/>
    </source>
</evidence>
<evidence type="ECO:0000313" key="1">
    <source>
        <dbReference type="EMBL" id="GAA2036375.1"/>
    </source>
</evidence>
<name>A0ABN2UH84_9ACTN</name>
<protein>
    <recommendedName>
        <fullName evidence="3">Secreted protein</fullName>
    </recommendedName>
</protein>
<dbReference type="RefSeq" id="WP_344667286.1">
    <property type="nucleotide sequence ID" value="NZ_BAAAQN010000023.1"/>
</dbReference>
<reference evidence="1 2" key="1">
    <citation type="journal article" date="2019" name="Int. J. Syst. Evol. Microbiol.">
        <title>The Global Catalogue of Microorganisms (GCM) 10K type strain sequencing project: providing services to taxonomists for standard genome sequencing and annotation.</title>
        <authorList>
            <consortium name="The Broad Institute Genomics Platform"/>
            <consortium name="The Broad Institute Genome Sequencing Center for Infectious Disease"/>
            <person name="Wu L."/>
            <person name="Ma J."/>
        </authorList>
    </citation>
    <scope>NUCLEOTIDE SEQUENCE [LARGE SCALE GENOMIC DNA]</scope>
    <source>
        <strain evidence="1 2">JCM 16014</strain>
    </source>
</reference>
<accession>A0ABN2UH84</accession>
<organism evidence="1 2">
    <name type="scientific">Catenulispora yoronensis</name>
    <dbReference type="NCBI Taxonomy" id="450799"/>
    <lineage>
        <taxon>Bacteria</taxon>
        <taxon>Bacillati</taxon>
        <taxon>Actinomycetota</taxon>
        <taxon>Actinomycetes</taxon>
        <taxon>Catenulisporales</taxon>
        <taxon>Catenulisporaceae</taxon>
        <taxon>Catenulispora</taxon>
    </lineage>
</organism>
<dbReference type="EMBL" id="BAAAQN010000023">
    <property type="protein sequence ID" value="GAA2036375.1"/>
    <property type="molecule type" value="Genomic_DNA"/>
</dbReference>